<reference evidence="1 2" key="1">
    <citation type="submission" date="2018-12" db="EMBL/GenBank/DDBJ databases">
        <authorList>
            <consortium name="Pathogen Informatics"/>
        </authorList>
    </citation>
    <scope>NUCLEOTIDE SEQUENCE [LARGE SCALE GENOMIC DNA]</scope>
    <source>
        <strain evidence="1 2">NCTC11636</strain>
    </source>
</reference>
<organism evidence="1 2">
    <name type="scientific">Actinomyces howellii</name>
    <dbReference type="NCBI Taxonomy" id="52771"/>
    <lineage>
        <taxon>Bacteria</taxon>
        <taxon>Bacillati</taxon>
        <taxon>Actinomycetota</taxon>
        <taxon>Actinomycetes</taxon>
        <taxon>Actinomycetales</taxon>
        <taxon>Actinomycetaceae</taxon>
        <taxon>Actinomyces</taxon>
    </lineage>
</organism>
<proteinExistence type="predicted"/>
<dbReference type="KEGG" id="ahw:NCTC11636_01289"/>
<evidence type="ECO:0000313" key="1">
    <source>
        <dbReference type="EMBL" id="VEG28004.1"/>
    </source>
</evidence>
<accession>A0A448HGL0</accession>
<sequence length="117" mass="12991">MAGRRDKILAFIVSVDGGLTLYQDRIEYRVRRKVERVIPLQSITSVRVESGSALEARVTATRLVALGVFAWAAKKKTGGEAYLTIEAEDAFVTLMVDRKKVAAAHRFVAQVETLRRG</sequence>
<evidence type="ECO:0000313" key="2">
    <source>
        <dbReference type="Proteomes" id="UP000266895"/>
    </source>
</evidence>
<dbReference type="Proteomes" id="UP000266895">
    <property type="component" value="Chromosome"/>
</dbReference>
<keyword evidence="2" id="KW-1185">Reference proteome</keyword>
<dbReference type="EMBL" id="LR134350">
    <property type="protein sequence ID" value="VEG28004.1"/>
    <property type="molecule type" value="Genomic_DNA"/>
</dbReference>
<protein>
    <recommendedName>
        <fullName evidence="3">Bacterial Pleckstrin homology domain-containing protein</fullName>
    </recommendedName>
</protein>
<evidence type="ECO:0008006" key="3">
    <source>
        <dbReference type="Google" id="ProtNLM"/>
    </source>
</evidence>
<dbReference type="AlphaFoldDB" id="A0A448HGL0"/>
<name>A0A448HGL0_9ACTO</name>
<gene>
    <name evidence="1" type="ORF">NCTC11636_01289</name>
</gene>